<comment type="subcellular location">
    <subcellularLocation>
        <location evidence="1">Cell membrane</location>
        <topology evidence="1">Multi-pass membrane protein</topology>
    </subcellularLocation>
</comment>
<reference evidence="15" key="1">
    <citation type="submission" date="2018-11" db="EMBL/GenBank/DDBJ databases">
        <authorList>
            <person name="Alioto T."/>
            <person name="Alioto T."/>
        </authorList>
    </citation>
    <scope>NUCLEOTIDE SEQUENCE</scope>
</reference>
<dbReference type="GO" id="GO:0004100">
    <property type="term" value="F:chitin synthase activity"/>
    <property type="evidence" value="ECO:0007669"/>
    <property type="project" value="UniProtKB-EC"/>
</dbReference>
<proteinExistence type="inferred from homology"/>
<feature type="transmembrane region" description="Helical" evidence="14">
    <location>
        <begin position="287"/>
        <end position="308"/>
    </location>
</feature>
<evidence type="ECO:0000256" key="9">
    <source>
        <dbReference type="ARBA" id="ARBA00023136"/>
    </source>
</evidence>
<feature type="transmembrane region" description="Helical" evidence="14">
    <location>
        <begin position="583"/>
        <end position="604"/>
    </location>
</feature>
<feature type="compositionally biased region" description="Polar residues" evidence="13">
    <location>
        <begin position="640"/>
        <end position="659"/>
    </location>
</feature>
<dbReference type="InterPro" id="IPR004835">
    <property type="entry name" value="Chitin_synth"/>
</dbReference>
<feature type="transmembrane region" description="Helical" evidence="14">
    <location>
        <begin position="253"/>
        <end position="275"/>
    </location>
</feature>
<dbReference type="InterPro" id="IPR029044">
    <property type="entry name" value="Nucleotide-diphossugar_trans"/>
</dbReference>
<feature type="transmembrane region" description="Helical" evidence="14">
    <location>
        <begin position="344"/>
        <end position="367"/>
    </location>
</feature>
<dbReference type="PANTHER" id="PTHR22914:SF42">
    <property type="entry name" value="CHITIN SYNTHASE"/>
    <property type="match status" value="1"/>
</dbReference>
<comment type="similarity">
    <text evidence="11">Belongs to the chitin synthase family. Class IV subfamily.</text>
</comment>
<organism evidence="15 16">
    <name type="scientific">Mytilus galloprovincialis</name>
    <name type="common">Mediterranean mussel</name>
    <dbReference type="NCBI Taxonomy" id="29158"/>
    <lineage>
        <taxon>Eukaryota</taxon>
        <taxon>Metazoa</taxon>
        <taxon>Spiralia</taxon>
        <taxon>Lophotrochozoa</taxon>
        <taxon>Mollusca</taxon>
        <taxon>Bivalvia</taxon>
        <taxon>Autobranchia</taxon>
        <taxon>Pteriomorphia</taxon>
        <taxon>Mytilida</taxon>
        <taxon>Mytiloidea</taxon>
        <taxon>Mytilidae</taxon>
        <taxon>Mytilinae</taxon>
        <taxon>Mytilus</taxon>
    </lineage>
</organism>
<evidence type="ECO:0000256" key="8">
    <source>
        <dbReference type="ARBA" id="ARBA00023054"/>
    </source>
</evidence>
<evidence type="ECO:0000256" key="10">
    <source>
        <dbReference type="ARBA" id="ARBA00023180"/>
    </source>
</evidence>
<keyword evidence="16" id="KW-1185">Reference proteome</keyword>
<evidence type="ECO:0000256" key="3">
    <source>
        <dbReference type="ARBA" id="ARBA00022475"/>
    </source>
</evidence>
<evidence type="ECO:0000256" key="14">
    <source>
        <dbReference type="SAM" id="Phobius"/>
    </source>
</evidence>
<dbReference type="GO" id="GO:0005886">
    <property type="term" value="C:plasma membrane"/>
    <property type="evidence" value="ECO:0007669"/>
    <property type="project" value="UniProtKB-SubCell"/>
</dbReference>
<evidence type="ECO:0000256" key="1">
    <source>
        <dbReference type="ARBA" id="ARBA00004651"/>
    </source>
</evidence>
<evidence type="ECO:0000313" key="15">
    <source>
        <dbReference type="EMBL" id="VDI42263.1"/>
    </source>
</evidence>
<dbReference type="OrthoDB" id="370884at2759"/>
<comment type="catalytic activity">
    <reaction evidence="12">
        <text>[(1-&gt;4)-N-acetyl-beta-D-glucosaminyl](n) + UDP-N-acetyl-alpha-D-glucosamine = [(1-&gt;4)-N-acetyl-beta-D-glucosaminyl](n+1) + UDP + H(+)</text>
        <dbReference type="Rhea" id="RHEA:16637"/>
        <dbReference type="Rhea" id="RHEA-COMP:9593"/>
        <dbReference type="Rhea" id="RHEA-COMP:9595"/>
        <dbReference type="ChEBI" id="CHEBI:15378"/>
        <dbReference type="ChEBI" id="CHEBI:17029"/>
        <dbReference type="ChEBI" id="CHEBI:57705"/>
        <dbReference type="ChEBI" id="CHEBI:58223"/>
        <dbReference type="EC" id="2.4.1.16"/>
    </reaction>
</comment>
<dbReference type="AlphaFoldDB" id="A0A8B6F384"/>
<dbReference type="Gene3D" id="3.90.550.10">
    <property type="entry name" value="Spore Coat Polysaccharide Biosynthesis Protein SpsA, Chain A"/>
    <property type="match status" value="1"/>
</dbReference>
<dbReference type="EMBL" id="UYJE01005992">
    <property type="protein sequence ID" value="VDI42263.1"/>
    <property type="molecule type" value="Genomic_DNA"/>
</dbReference>
<gene>
    <name evidence="15" type="ORF">MGAL_10B055840</name>
</gene>
<name>A0A8B6F384_MYTGA</name>
<feature type="transmembrane region" description="Helical" evidence="14">
    <location>
        <begin position="224"/>
        <end position="246"/>
    </location>
</feature>
<evidence type="ECO:0000256" key="13">
    <source>
        <dbReference type="SAM" id="MobiDB-lite"/>
    </source>
</evidence>
<sequence>MYLYYLIGYKLVNTELKNEKDVNDFRSAPDILKNFPSLNQKVENTYIMALDGDVDFSPEALQLLLDRMKKNTKVGATCGRIKPGGSGPVVWYQKFEYAIGHWLQKSAEHVFGCVLCSPGCFSLFRAKALMDDNIMRTYANVPTEPKHYIQYDQGEDRWLCTLLLQQGKRIEYCAAAEALTFAPEDFREFFNQRRRWLPSTMANNLDILMNYKQITKKKSMSHLYFIYQVILLMASVLGPSTVLLAMQSAIRTVFSTSAIVAYILTYGPAILFIFICLKFKSQTQLTIAMILSAIYAMLMMAVVVGTIVNISEEGFFTQSAVFMYVLVGVYLIAGLFHPHELTDLFWGVLYFICIPAGYLFLIIYAICNLNNVSWGTRETQKAVLECQTQGTHKKKKTEEEFGIVSVEVIENILKQVKSRKNQDSPCLDLVPSIFQWINNFVILRSLESVVSIFKNTVADDEIVKADGRSLMQKSMGRTMTKFLIHEDKTTDENSWANAHGTMGDLDQDEYNFWIELIDKYLKPLNPDEKKEKAVDESLKNFRNKVAFAFFFVNGLWLVIMTAMNEVKNVLNITIQTFEEFTIIIEPLGLLFIVIFALLLFLQFFGMIRHRYGTFLHLIAATNLRKRKRKGSSSSTEQKNENTNAQNMGNETRTIRQNGHQIHLESDGMSMRDIEESV</sequence>
<dbReference type="Pfam" id="PF03142">
    <property type="entry name" value="Chitin_synth_2"/>
    <property type="match status" value="1"/>
</dbReference>
<protein>
    <recommendedName>
        <fullName evidence="2">chitin synthase</fullName>
        <ecNumber evidence="2">2.4.1.16</ecNumber>
    </recommendedName>
</protein>
<keyword evidence="5 15" id="KW-0808">Transferase</keyword>
<evidence type="ECO:0000256" key="5">
    <source>
        <dbReference type="ARBA" id="ARBA00022679"/>
    </source>
</evidence>
<feature type="region of interest" description="Disordered" evidence="13">
    <location>
        <begin position="628"/>
        <end position="661"/>
    </location>
</feature>
<dbReference type="Proteomes" id="UP000596742">
    <property type="component" value="Unassembled WGS sequence"/>
</dbReference>
<evidence type="ECO:0000256" key="7">
    <source>
        <dbReference type="ARBA" id="ARBA00022989"/>
    </source>
</evidence>
<dbReference type="PANTHER" id="PTHR22914">
    <property type="entry name" value="CHITIN SYNTHASE"/>
    <property type="match status" value="1"/>
</dbReference>
<evidence type="ECO:0000256" key="2">
    <source>
        <dbReference type="ARBA" id="ARBA00012543"/>
    </source>
</evidence>
<accession>A0A8B6F384</accession>
<feature type="transmembrane region" description="Helical" evidence="14">
    <location>
        <begin position="545"/>
        <end position="563"/>
    </location>
</feature>
<evidence type="ECO:0000256" key="11">
    <source>
        <dbReference type="ARBA" id="ARBA00046329"/>
    </source>
</evidence>
<evidence type="ECO:0000313" key="16">
    <source>
        <dbReference type="Proteomes" id="UP000596742"/>
    </source>
</evidence>
<dbReference type="FunFam" id="3.90.550.10:FF:000139">
    <property type="entry name" value="Chitin synthase 8"/>
    <property type="match status" value="1"/>
</dbReference>
<keyword evidence="3" id="KW-1003">Cell membrane</keyword>
<dbReference type="SUPFAM" id="SSF53448">
    <property type="entry name" value="Nucleotide-diphospho-sugar transferases"/>
    <property type="match status" value="1"/>
</dbReference>
<dbReference type="EC" id="2.4.1.16" evidence="2"/>
<keyword evidence="7 14" id="KW-1133">Transmembrane helix</keyword>
<keyword evidence="8" id="KW-0175">Coiled coil</keyword>
<keyword evidence="9 14" id="KW-0472">Membrane</keyword>
<evidence type="ECO:0000256" key="6">
    <source>
        <dbReference type="ARBA" id="ARBA00022692"/>
    </source>
</evidence>
<dbReference type="GO" id="GO:0006031">
    <property type="term" value="P:chitin biosynthetic process"/>
    <property type="evidence" value="ECO:0007669"/>
    <property type="project" value="TreeGrafter"/>
</dbReference>
<keyword evidence="6 14" id="KW-0812">Transmembrane</keyword>
<evidence type="ECO:0000256" key="12">
    <source>
        <dbReference type="ARBA" id="ARBA00048014"/>
    </source>
</evidence>
<comment type="caution">
    <text evidence="15">The sequence shown here is derived from an EMBL/GenBank/DDBJ whole genome shotgun (WGS) entry which is preliminary data.</text>
</comment>
<evidence type="ECO:0000256" key="4">
    <source>
        <dbReference type="ARBA" id="ARBA00022676"/>
    </source>
</evidence>
<keyword evidence="4 15" id="KW-0328">Glycosyltransferase</keyword>
<feature type="transmembrane region" description="Helical" evidence="14">
    <location>
        <begin position="320"/>
        <end position="338"/>
    </location>
</feature>
<keyword evidence="10" id="KW-0325">Glycoprotein</keyword>